<protein>
    <recommendedName>
        <fullName evidence="4">HNH endonuclease</fullName>
    </recommendedName>
</protein>
<sequence>MKRKPLKRGKPLARKARGPRQTPPKPSKSPDMPLWVRHAVYARSGDRCEVGATAECRLRAGWFDNVTGRSIHHRRPRRMGGTRAVDIHDPANLLAVCGNGTRGCHGWIERNRVAAMEQGWLLGSGADPVSRACTLRDGRTVLLRVDGYVVLFGADGRAA</sequence>
<dbReference type="Proteomes" id="UP000198403">
    <property type="component" value="Unassembled WGS sequence"/>
</dbReference>
<evidence type="ECO:0000313" key="3">
    <source>
        <dbReference type="Proteomes" id="UP000198403"/>
    </source>
</evidence>
<organism evidence="2 3">
    <name type="scientific">Blastococcus mobilis</name>
    <dbReference type="NCBI Taxonomy" id="1938746"/>
    <lineage>
        <taxon>Bacteria</taxon>
        <taxon>Bacillati</taxon>
        <taxon>Actinomycetota</taxon>
        <taxon>Actinomycetes</taxon>
        <taxon>Geodermatophilales</taxon>
        <taxon>Geodermatophilaceae</taxon>
        <taxon>Blastococcus</taxon>
    </lineage>
</organism>
<evidence type="ECO:0008006" key="4">
    <source>
        <dbReference type="Google" id="ProtNLM"/>
    </source>
</evidence>
<dbReference type="OrthoDB" id="5124189at2"/>
<dbReference type="EMBL" id="FZNO01000003">
    <property type="protein sequence ID" value="SNR32822.1"/>
    <property type="molecule type" value="Genomic_DNA"/>
</dbReference>
<name>A0A238VEJ3_9ACTN</name>
<feature type="compositionally biased region" description="Basic residues" evidence="1">
    <location>
        <begin position="1"/>
        <end position="18"/>
    </location>
</feature>
<reference evidence="2 3" key="1">
    <citation type="submission" date="2017-06" db="EMBL/GenBank/DDBJ databases">
        <authorList>
            <person name="Kim H.J."/>
            <person name="Triplett B.A."/>
        </authorList>
    </citation>
    <scope>NUCLEOTIDE SEQUENCE [LARGE SCALE GENOMIC DNA]</scope>
    <source>
        <strain evidence="2 3">DSM 44272</strain>
    </source>
</reference>
<evidence type="ECO:0000313" key="2">
    <source>
        <dbReference type="EMBL" id="SNR32822.1"/>
    </source>
</evidence>
<keyword evidence="3" id="KW-1185">Reference proteome</keyword>
<proteinExistence type="predicted"/>
<accession>A0A238VEJ3</accession>
<feature type="region of interest" description="Disordered" evidence="1">
    <location>
        <begin position="1"/>
        <end position="33"/>
    </location>
</feature>
<dbReference type="AlphaFoldDB" id="A0A238VEJ3"/>
<evidence type="ECO:0000256" key="1">
    <source>
        <dbReference type="SAM" id="MobiDB-lite"/>
    </source>
</evidence>
<gene>
    <name evidence="2" type="ORF">SAMN06272737_10357</name>
</gene>
<dbReference type="RefSeq" id="WP_089335210.1">
    <property type="nucleotide sequence ID" value="NZ_FZNO01000003.1"/>
</dbReference>